<accession>A0A5P2D617</accession>
<reference evidence="1 2" key="1">
    <citation type="submission" date="2018-05" db="EMBL/GenBank/DDBJ databases">
        <title>Streptomyces venezuelae.</title>
        <authorList>
            <person name="Kim W."/>
            <person name="Lee N."/>
            <person name="Cho B.-K."/>
        </authorList>
    </citation>
    <scope>NUCLEOTIDE SEQUENCE [LARGE SCALE GENOMIC DNA]</scope>
    <source>
        <strain evidence="1 2">ATCC 21782</strain>
    </source>
</reference>
<evidence type="ECO:0000313" key="1">
    <source>
        <dbReference type="EMBL" id="QES48589.1"/>
    </source>
</evidence>
<protein>
    <submittedName>
        <fullName evidence="1">Uncharacterized protein</fullName>
    </submittedName>
</protein>
<proteinExistence type="predicted"/>
<name>A0A5P2D617_STRVZ</name>
<dbReference type="OrthoDB" id="950695at2"/>
<dbReference type="RefSeq" id="WP_150208034.1">
    <property type="nucleotide sequence ID" value="NZ_CP029190.1"/>
</dbReference>
<organism evidence="1 2">
    <name type="scientific">Streptomyces venezuelae</name>
    <dbReference type="NCBI Taxonomy" id="54571"/>
    <lineage>
        <taxon>Bacteria</taxon>
        <taxon>Bacillati</taxon>
        <taxon>Actinomycetota</taxon>
        <taxon>Actinomycetes</taxon>
        <taxon>Kitasatosporales</taxon>
        <taxon>Streptomycetaceae</taxon>
        <taxon>Streptomyces</taxon>
    </lineage>
</organism>
<sequence length="282" mass="31017">MIDLPALPTGPKYMHITPEMADLWLKHCNPASNRVMSDTVYERYAKAMSDGAWRTTHQGLAFDTSGMLLDGQHRLMGIKLSGVTVEMLVIPSCDAETFDVLDCGHRRQAAQLLKIPHRTVVAAAARIIGQMYKMWDPVTLFDGFYDTRATTSDILRAVAAWPELTALAPIAAATYRASGINQPTHLVVLAQAARTDHAGKIEDWANGLISGANMDSKDPRLVLRNRFFRDRVLLGTSGGRRTSYNLIAKAWNSWAQGKLLGTLKSLDGEGVIPVIGTDKFRP</sequence>
<dbReference type="Proteomes" id="UP000325211">
    <property type="component" value="Chromosome"/>
</dbReference>
<dbReference type="AlphaFoldDB" id="A0A5P2D617"/>
<dbReference type="EMBL" id="CP029190">
    <property type="protein sequence ID" value="QES48589.1"/>
    <property type="molecule type" value="Genomic_DNA"/>
</dbReference>
<evidence type="ECO:0000313" key="2">
    <source>
        <dbReference type="Proteomes" id="UP000325211"/>
    </source>
</evidence>
<gene>
    <name evidence="1" type="ORF">DEJ50_12910</name>
</gene>